<dbReference type="InterPro" id="IPR018708">
    <property type="entry name" value="DUF2225"/>
</dbReference>
<keyword evidence="2" id="KW-1185">Reference proteome</keyword>
<accession>A0A1H5V363</accession>
<dbReference type="Pfam" id="PF09986">
    <property type="entry name" value="DUF2225"/>
    <property type="match status" value="1"/>
</dbReference>
<dbReference type="STRING" id="1410661.GCA_000702205_01714"/>
<dbReference type="Proteomes" id="UP000236726">
    <property type="component" value="Unassembled WGS sequence"/>
</dbReference>
<evidence type="ECO:0008006" key="3">
    <source>
        <dbReference type="Google" id="ProtNLM"/>
    </source>
</evidence>
<dbReference type="EMBL" id="FNUL01000009">
    <property type="protein sequence ID" value="SEF81151.1"/>
    <property type="molecule type" value="Genomic_DNA"/>
</dbReference>
<dbReference type="AlphaFoldDB" id="A0A1H5V363"/>
<evidence type="ECO:0000313" key="2">
    <source>
        <dbReference type="Proteomes" id="UP000236726"/>
    </source>
</evidence>
<gene>
    <name evidence="1" type="ORF">SAMN05216537_10963</name>
</gene>
<evidence type="ECO:0000313" key="1">
    <source>
        <dbReference type="EMBL" id="SEF81151.1"/>
    </source>
</evidence>
<proteinExistence type="predicted"/>
<dbReference type="RefSeq" id="WP_051195408.1">
    <property type="nucleotide sequence ID" value="NZ_FNUL01000009.1"/>
</dbReference>
<sequence length="260" mass="29597">MGGNNEKKTVSESDLIFDKKCKCAACNADFTYKQVRTGKARFIGTDDDLRPRYSNIDTVKYDVIMCPVCGYSAVSREFDIVSDSQRIHLNEVIGSKFAGIDMSNKPFYTYDDAIVRYKMALLTAINKLPAKLSECAFLCLKLSWLYEGRLEQILDGRDKNELSDEDFSKYIVYEQGLLQYREEAYKGFSEALIKEYPPLCGMDEESIEFLIGVLAMNCGDYDEALNYLAKVAVSKKVNPKVKEKARDMMDLCKEKKSDAF</sequence>
<name>A0A1H5V363_9FIRM</name>
<reference evidence="1 2" key="1">
    <citation type="submission" date="2016-10" db="EMBL/GenBank/DDBJ databases">
        <authorList>
            <person name="de Groot N.N."/>
        </authorList>
    </citation>
    <scope>NUCLEOTIDE SEQUENCE [LARGE SCALE GENOMIC DNA]</scope>
    <source>
        <strain evidence="1 2">D15d</strain>
    </source>
</reference>
<organism evidence="1 2">
    <name type="scientific">Lachnospira multipara</name>
    <dbReference type="NCBI Taxonomy" id="28051"/>
    <lineage>
        <taxon>Bacteria</taxon>
        <taxon>Bacillati</taxon>
        <taxon>Bacillota</taxon>
        <taxon>Clostridia</taxon>
        <taxon>Lachnospirales</taxon>
        <taxon>Lachnospiraceae</taxon>
        <taxon>Lachnospira</taxon>
    </lineage>
</organism>
<protein>
    <recommendedName>
        <fullName evidence="3">DUF2225 domain-containing protein</fullName>
    </recommendedName>
</protein>